<keyword evidence="4" id="KW-0675">Receptor</keyword>
<evidence type="ECO:0000256" key="2">
    <source>
        <dbReference type="ARBA" id="ARBA00022734"/>
    </source>
</evidence>
<sequence length="170" mass="19945">MSYLWRQSTSEVSRHRRRILYREPFKLWESNRRLASFNTSFLLNTVQSKRTVSLSQFGIQIAPNGTKFYAIWIDYNDTSKSIDIFITEQPSKDASIVPKPKNPILTSDLDLKNTVKQRWRANFHQLNTSSHKIEIEINVFRNISSFDGSIKEREEWVSNKLEFGVGIRES</sequence>
<dbReference type="OrthoDB" id="2014828at2759"/>
<dbReference type="AlphaFoldDB" id="A0A835CEW7"/>
<dbReference type="SUPFAM" id="SSF49899">
    <property type="entry name" value="Concanavalin A-like lectins/glucanases"/>
    <property type="match status" value="1"/>
</dbReference>
<protein>
    <submittedName>
        <fullName evidence="4">Putative L-type lectin-domain containing receptor kinase S.5</fullName>
    </submittedName>
</protein>
<dbReference type="GO" id="GO:0030246">
    <property type="term" value="F:carbohydrate binding"/>
    <property type="evidence" value="ECO:0007669"/>
    <property type="project" value="UniProtKB-KW"/>
</dbReference>
<name>A0A835CEW7_9FABA</name>
<keyword evidence="5" id="KW-1185">Reference proteome</keyword>
<comment type="similarity">
    <text evidence="1">Belongs to the leguminous lectin family.</text>
</comment>
<keyword evidence="4" id="KW-0808">Transferase</keyword>
<proteinExistence type="inferred from homology"/>
<dbReference type="EMBL" id="JAAIUW010000003">
    <property type="protein sequence ID" value="KAF7839609.1"/>
    <property type="molecule type" value="Genomic_DNA"/>
</dbReference>
<gene>
    <name evidence="4" type="ORF">G2W53_008091</name>
</gene>
<dbReference type="Pfam" id="PF00139">
    <property type="entry name" value="Lectin_legB"/>
    <property type="match status" value="1"/>
</dbReference>
<accession>A0A835CEW7</accession>
<dbReference type="InterPro" id="IPR001220">
    <property type="entry name" value="Legume_lectin_dom"/>
</dbReference>
<keyword evidence="4" id="KW-0418">Kinase</keyword>
<dbReference type="Gene3D" id="2.60.120.200">
    <property type="match status" value="1"/>
</dbReference>
<evidence type="ECO:0000313" key="5">
    <source>
        <dbReference type="Proteomes" id="UP000634136"/>
    </source>
</evidence>
<reference evidence="4" key="1">
    <citation type="submission" date="2020-09" db="EMBL/GenBank/DDBJ databases">
        <title>Genome-Enabled Discovery of Anthraquinone Biosynthesis in Senna tora.</title>
        <authorList>
            <person name="Kang S.-H."/>
            <person name="Pandey R.P."/>
            <person name="Lee C.-M."/>
            <person name="Sim J.-S."/>
            <person name="Jeong J.-T."/>
            <person name="Choi B.-S."/>
            <person name="Jung M."/>
            <person name="Ginzburg D."/>
            <person name="Zhao K."/>
            <person name="Won S.Y."/>
            <person name="Oh T.-J."/>
            <person name="Yu Y."/>
            <person name="Kim N.-H."/>
            <person name="Lee O.R."/>
            <person name="Lee T.-H."/>
            <person name="Bashyal P."/>
            <person name="Kim T.-S."/>
            <person name="Lee W.-H."/>
            <person name="Kawkins C."/>
            <person name="Kim C.-K."/>
            <person name="Kim J.S."/>
            <person name="Ahn B.O."/>
            <person name="Rhee S.Y."/>
            <person name="Sohng J.K."/>
        </authorList>
    </citation>
    <scope>NUCLEOTIDE SEQUENCE</scope>
    <source>
        <tissue evidence="4">Leaf</tissue>
    </source>
</reference>
<dbReference type="InterPro" id="IPR013320">
    <property type="entry name" value="ConA-like_dom_sf"/>
</dbReference>
<dbReference type="GO" id="GO:0016301">
    <property type="term" value="F:kinase activity"/>
    <property type="evidence" value="ECO:0007669"/>
    <property type="project" value="UniProtKB-KW"/>
</dbReference>
<organism evidence="4 5">
    <name type="scientific">Senna tora</name>
    <dbReference type="NCBI Taxonomy" id="362788"/>
    <lineage>
        <taxon>Eukaryota</taxon>
        <taxon>Viridiplantae</taxon>
        <taxon>Streptophyta</taxon>
        <taxon>Embryophyta</taxon>
        <taxon>Tracheophyta</taxon>
        <taxon>Spermatophyta</taxon>
        <taxon>Magnoliopsida</taxon>
        <taxon>eudicotyledons</taxon>
        <taxon>Gunneridae</taxon>
        <taxon>Pentapetalae</taxon>
        <taxon>rosids</taxon>
        <taxon>fabids</taxon>
        <taxon>Fabales</taxon>
        <taxon>Fabaceae</taxon>
        <taxon>Caesalpinioideae</taxon>
        <taxon>Cassia clade</taxon>
        <taxon>Senna</taxon>
    </lineage>
</organism>
<dbReference type="Proteomes" id="UP000634136">
    <property type="component" value="Unassembled WGS sequence"/>
</dbReference>
<evidence type="ECO:0000259" key="3">
    <source>
        <dbReference type="Pfam" id="PF00139"/>
    </source>
</evidence>
<keyword evidence="2 4" id="KW-0430">Lectin</keyword>
<evidence type="ECO:0000313" key="4">
    <source>
        <dbReference type="EMBL" id="KAF7839609.1"/>
    </source>
</evidence>
<feature type="domain" description="Legume lectin" evidence="3">
    <location>
        <begin position="43"/>
        <end position="117"/>
    </location>
</feature>
<evidence type="ECO:0000256" key="1">
    <source>
        <dbReference type="ARBA" id="ARBA00007606"/>
    </source>
</evidence>
<comment type="caution">
    <text evidence="4">The sequence shown here is derived from an EMBL/GenBank/DDBJ whole genome shotgun (WGS) entry which is preliminary data.</text>
</comment>